<keyword evidence="4" id="KW-1185">Reference proteome</keyword>
<dbReference type="SUPFAM" id="SSF56112">
    <property type="entry name" value="Protein kinase-like (PK-like)"/>
    <property type="match status" value="1"/>
</dbReference>
<dbReference type="Proteomes" id="UP001221757">
    <property type="component" value="Unassembled WGS sequence"/>
</dbReference>
<accession>A0AAD7DR84</accession>
<gene>
    <name evidence="3" type="ORF">B0H17DRAFT_1329561</name>
</gene>
<dbReference type="GO" id="GO:0004672">
    <property type="term" value="F:protein kinase activity"/>
    <property type="evidence" value="ECO:0007669"/>
    <property type="project" value="InterPro"/>
</dbReference>
<evidence type="ECO:0000256" key="1">
    <source>
        <dbReference type="SAM" id="MobiDB-lite"/>
    </source>
</evidence>
<dbReference type="Gene3D" id="1.10.510.10">
    <property type="entry name" value="Transferase(Phosphotransferase) domain 1"/>
    <property type="match status" value="1"/>
</dbReference>
<evidence type="ECO:0000259" key="2">
    <source>
        <dbReference type="Pfam" id="PF17667"/>
    </source>
</evidence>
<comment type="caution">
    <text evidence="3">The sequence shown here is derived from an EMBL/GenBank/DDBJ whole genome shotgun (WGS) entry which is preliminary data.</text>
</comment>
<organism evidence="3 4">
    <name type="scientific">Mycena rosella</name>
    <name type="common">Pink bonnet</name>
    <name type="synonym">Agaricus rosellus</name>
    <dbReference type="NCBI Taxonomy" id="1033263"/>
    <lineage>
        <taxon>Eukaryota</taxon>
        <taxon>Fungi</taxon>
        <taxon>Dikarya</taxon>
        <taxon>Basidiomycota</taxon>
        <taxon>Agaricomycotina</taxon>
        <taxon>Agaricomycetes</taxon>
        <taxon>Agaricomycetidae</taxon>
        <taxon>Agaricales</taxon>
        <taxon>Marasmiineae</taxon>
        <taxon>Mycenaceae</taxon>
        <taxon>Mycena</taxon>
    </lineage>
</organism>
<dbReference type="InterPro" id="IPR011009">
    <property type="entry name" value="Kinase-like_dom_sf"/>
</dbReference>
<evidence type="ECO:0000313" key="3">
    <source>
        <dbReference type="EMBL" id="KAJ7695795.1"/>
    </source>
</evidence>
<dbReference type="AlphaFoldDB" id="A0AAD7DR84"/>
<dbReference type="Pfam" id="PF17667">
    <property type="entry name" value="Pkinase_fungal"/>
    <property type="match status" value="1"/>
</dbReference>
<dbReference type="EMBL" id="JARKIE010000037">
    <property type="protein sequence ID" value="KAJ7695795.1"/>
    <property type="molecule type" value="Genomic_DNA"/>
</dbReference>
<dbReference type="PANTHER" id="PTHR38248">
    <property type="entry name" value="FUNK1 6"/>
    <property type="match status" value="1"/>
</dbReference>
<feature type="region of interest" description="Disordered" evidence="1">
    <location>
        <begin position="661"/>
        <end position="755"/>
    </location>
</feature>
<feature type="domain" description="Fungal-type protein kinase" evidence="2">
    <location>
        <begin position="143"/>
        <end position="544"/>
    </location>
</feature>
<evidence type="ECO:0000313" key="4">
    <source>
        <dbReference type="Proteomes" id="UP001221757"/>
    </source>
</evidence>
<reference evidence="3" key="1">
    <citation type="submission" date="2023-03" db="EMBL/GenBank/DDBJ databases">
        <title>Massive genome expansion in bonnet fungi (Mycena s.s.) driven by repeated elements and novel gene families across ecological guilds.</title>
        <authorList>
            <consortium name="Lawrence Berkeley National Laboratory"/>
            <person name="Harder C.B."/>
            <person name="Miyauchi S."/>
            <person name="Viragh M."/>
            <person name="Kuo A."/>
            <person name="Thoen E."/>
            <person name="Andreopoulos B."/>
            <person name="Lu D."/>
            <person name="Skrede I."/>
            <person name="Drula E."/>
            <person name="Henrissat B."/>
            <person name="Morin E."/>
            <person name="Kohler A."/>
            <person name="Barry K."/>
            <person name="LaButti K."/>
            <person name="Morin E."/>
            <person name="Salamov A."/>
            <person name="Lipzen A."/>
            <person name="Mereny Z."/>
            <person name="Hegedus B."/>
            <person name="Baldrian P."/>
            <person name="Stursova M."/>
            <person name="Weitz H."/>
            <person name="Taylor A."/>
            <person name="Grigoriev I.V."/>
            <person name="Nagy L.G."/>
            <person name="Martin F."/>
            <person name="Kauserud H."/>
        </authorList>
    </citation>
    <scope>NUCLEOTIDE SEQUENCE</scope>
    <source>
        <strain evidence="3">CBHHK067</strain>
    </source>
</reference>
<dbReference type="InterPro" id="IPR040976">
    <property type="entry name" value="Pkinase_fungal"/>
</dbReference>
<proteinExistence type="predicted"/>
<sequence>MLSDDFAGIVPIQEFLDSISERRLATLGIASSVTAAATSLEAARESLALVQAGKGRKENEMSKPLTDYLEELVSTFPEGNKPLIADTHNCLFAALDEGGHYTKPDITVSRPGIEAPDAWDWHHAGTVIELKYRTDIFNADGQIKATNESEEALIQLAKSARSLLMASRSCVVYVVAVFDIRRARLLRFDRSGFKASTDFDWTKEERIFPTFFWRLYNPTRLNSNPVRMSGEDDTLSIPTPAEKQRMHAVLCKNSFYSHYTLAHATEHSLWIQAVRFHVAGDKRVAKPVRCFTIGEPLSGRDSDGLFSRATMVYRVVLEEDADEDNPTVYALKDAWRQACRRPEVDFYDAIAHYCKTTPHRDTEMAECHGSIDLSIEPTLLHHNPTLHITCSTKGAVPRLERCHMRSLLTPVGTALNAFSSTKALARALETAVWHLEIAWNAGVLHRDVSEGNVLFKEVTEAGREVKGFLVDWDYAEFTPVGLEMFDHAFPGRTQANAHYQELNKSLKDMTGTPPFMAIKIMDNSAAHGPHHDLESVYWLLVWMVLRHTKHSHNDGSSACGNLFDSTRNALKVAWLQTLTPIADRKSSLYGLVDNLRVAVAGQNPGNMALVTPDDDDVPDENTGVKLTHPVVLKFFDQWLRSTRWAMDDAALPFVVPSLDSAKNERQTKRAQSLHQVAVRASHKRTREEANPVASASSEGTTAASGSRGSGSGSNKKTKTSPAGTPVDETPVASSLPLRRSARTKSAGSGSGSRKA</sequence>
<name>A0AAD7DR84_MYCRO</name>
<protein>
    <recommendedName>
        <fullName evidence="2">Fungal-type protein kinase domain-containing protein</fullName>
    </recommendedName>
</protein>
<dbReference type="PROSITE" id="PS00109">
    <property type="entry name" value="PROTEIN_KINASE_TYR"/>
    <property type="match status" value="1"/>
</dbReference>
<dbReference type="InterPro" id="IPR008266">
    <property type="entry name" value="Tyr_kinase_AS"/>
</dbReference>
<feature type="compositionally biased region" description="Low complexity" evidence="1">
    <location>
        <begin position="693"/>
        <end position="706"/>
    </location>
</feature>
<dbReference type="PANTHER" id="PTHR38248:SF2">
    <property type="entry name" value="FUNK1 11"/>
    <property type="match status" value="1"/>
</dbReference>